<comment type="caution">
    <text evidence="3">The sequence shown here is derived from an EMBL/GenBank/DDBJ whole genome shotgun (WGS) entry which is preliminary data.</text>
</comment>
<evidence type="ECO:0000256" key="1">
    <source>
        <dbReference type="SAM" id="MobiDB-lite"/>
    </source>
</evidence>
<name>A0A7W2IJX2_9BURK</name>
<dbReference type="InterPro" id="IPR041657">
    <property type="entry name" value="HTH_17"/>
</dbReference>
<dbReference type="SUPFAM" id="SSF46955">
    <property type="entry name" value="Putative DNA-binding domain"/>
    <property type="match status" value="1"/>
</dbReference>
<reference evidence="3 4" key="1">
    <citation type="submission" date="2020-07" db="EMBL/GenBank/DDBJ databases">
        <title>Novel species isolated from subtropical streams in China.</title>
        <authorList>
            <person name="Lu H."/>
        </authorList>
    </citation>
    <scope>NUCLEOTIDE SEQUENCE [LARGE SCALE GENOMIC DNA]</scope>
    <source>
        <strain evidence="3 4">LX47W</strain>
    </source>
</reference>
<dbReference type="RefSeq" id="WP_182153026.1">
    <property type="nucleotide sequence ID" value="NZ_JACEZU010000003.1"/>
</dbReference>
<dbReference type="Pfam" id="PF12728">
    <property type="entry name" value="HTH_17"/>
    <property type="match status" value="1"/>
</dbReference>
<dbReference type="AlphaFoldDB" id="A0A7W2IJX2"/>
<feature type="domain" description="Helix-turn-helix" evidence="2">
    <location>
        <begin position="7"/>
        <end position="55"/>
    </location>
</feature>
<evidence type="ECO:0000313" key="4">
    <source>
        <dbReference type="Proteomes" id="UP000573499"/>
    </source>
</evidence>
<gene>
    <name evidence="3" type="ORF">H3H39_09165</name>
</gene>
<proteinExistence type="predicted"/>
<accession>A0A7W2IJX2</accession>
<evidence type="ECO:0000313" key="3">
    <source>
        <dbReference type="EMBL" id="MBA5687210.1"/>
    </source>
</evidence>
<evidence type="ECO:0000259" key="2">
    <source>
        <dbReference type="Pfam" id="PF12728"/>
    </source>
</evidence>
<feature type="region of interest" description="Disordered" evidence="1">
    <location>
        <begin position="79"/>
        <end position="105"/>
    </location>
</feature>
<dbReference type="Proteomes" id="UP000573499">
    <property type="component" value="Unassembled WGS sequence"/>
</dbReference>
<protein>
    <submittedName>
        <fullName evidence="3">Helix-turn-helix domain-containing protein</fullName>
    </submittedName>
</protein>
<organism evidence="3 4">
    <name type="scientific">Rugamonas apoptosis</name>
    <dbReference type="NCBI Taxonomy" id="2758570"/>
    <lineage>
        <taxon>Bacteria</taxon>
        <taxon>Pseudomonadati</taxon>
        <taxon>Pseudomonadota</taxon>
        <taxon>Betaproteobacteria</taxon>
        <taxon>Burkholderiales</taxon>
        <taxon>Oxalobacteraceae</taxon>
        <taxon>Telluria group</taxon>
        <taxon>Rugamonas</taxon>
    </lineage>
</organism>
<dbReference type="InterPro" id="IPR009061">
    <property type="entry name" value="DNA-bd_dom_put_sf"/>
</dbReference>
<sequence>MEAPETLTIADAADLLHADPETVMHLARRGELPGTKIGKSWVFLRSDALAFLTERIRADTAKRRNSRLAAPDALALLMPVPPRGRRRPVPELPSLPIAKEVKPLP</sequence>
<keyword evidence="4" id="KW-1185">Reference proteome</keyword>
<dbReference type="EMBL" id="JACEZU010000003">
    <property type="protein sequence ID" value="MBA5687210.1"/>
    <property type="molecule type" value="Genomic_DNA"/>
</dbReference>